<accession>A0ABQ4T115</accession>
<reference evidence="2" key="1">
    <citation type="journal article" date="2021" name="Front. Microbiol.">
        <title>Comprehensive Comparative Genomics and Phenotyping of Methylobacterium Species.</title>
        <authorList>
            <person name="Alessa O."/>
            <person name="Ogura Y."/>
            <person name="Fujitani Y."/>
            <person name="Takami H."/>
            <person name="Hayashi T."/>
            <person name="Sahin N."/>
            <person name="Tani A."/>
        </authorList>
    </citation>
    <scope>NUCLEOTIDE SEQUENCE</scope>
    <source>
        <strain evidence="2">NBRC 15689</strain>
    </source>
</reference>
<gene>
    <name evidence="2" type="ORF">LKMONMHP_0152</name>
</gene>
<protein>
    <submittedName>
        <fullName evidence="2">Uncharacterized protein</fullName>
    </submittedName>
</protein>
<dbReference type="Proteomes" id="UP001055156">
    <property type="component" value="Unassembled WGS sequence"/>
</dbReference>
<organism evidence="2 3">
    <name type="scientific">Methylobacterium organophilum</name>
    <dbReference type="NCBI Taxonomy" id="410"/>
    <lineage>
        <taxon>Bacteria</taxon>
        <taxon>Pseudomonadati</taxon>
        <taxon>Pseudomonadota</taxon>
        <taxon>Alphaproteobacteria</taxon>
        <taxon>Hyphomicrobiales</taxon>
        <taxon>Methylobacteriaceae</taxon>
        <taxon>Methylobacterium</taxon>
    </lineage>
</organism>
<comment type="caution">
    <text evidence="2">The sequence shown here is derived from an EMBL/GenBank/DDBJ whole genome shotgun (WGS) entry which is preliminary data.</text>
</comment>
<dbReference type="RefSeq" id="WP_238309274.1">
    <property type="nucleotide sequence ID" value="NZ_BPQV01000001.1"/>
</dbReference>
<name>A0ABQ4T115_METOR</name>
<keyword evidence="3" id="KW-1185">Reference proteome</keyword>
<evidence type="ECO:0000313" key="3">
    <source>
        <dbReference type="Proteomes" id="UP001055156"/>
    </source>
</evidence>
<evidence type="ECO:0000256" key="1">
    <source>
        <dbReference type="SAM" id="MobiDB-lite"/>
    </source>
</evidence>
<feature type="region of interest" description="Disordered" evidence="1">
    <location>
        <begin position="1"/>
        <end position="21"/>
    </location>
</feature>
<reference evidence="2" key="2">
    <citation type="submission" date="2021-08" db="EMBL/GenBank/DDBJ databases">
        <authorList>
            <person name="Tani A."/>
            <person name="Ola A."/>
            <person name="Ogura Y."/>
            <person name="Katsura K."/>
            <person name="Hayashi T."/>
        </authorList>
    </citation>
    <scope>NUCLEOTIDE SEQUENCE</scope>
    <source>
        <strain evidence="2">NBRC 15689</strain>
    </source>
</reference>
<sequence>MPAATRLPESPRNRSGRPLGPVVGVVRRRRVPEEALVAIGRRDPVTGMRRTMPRRHLIMLALAAEVLFLGYRLSDRYRPPGIAVEPTLVEGHVIT</sequence>
<proteinExistence type="predicted"/>
<dbReference type="EMBL" id="BPQV01000001">
    <property type="protein sequence ID" value="GJE25317.1"/>
    <property type="molecule type" value="Genomic_DNA"/>
</dbReference>
<evidence type="ECO:0000313" key="2">
    <source>
        <dbReference type="EMBL" id="GJE25317.1"/>
    </source>
</evidence>